<accession>A0A4Q7LYV3</accession>
<dbReference type="EMBL" id="SGWW01000001">
    <property type="protein sequence ID" value="RZS59542.1"/>
    <property type="molecule type" value="Genomic_DNA"/>
</dbReference>
<keyword evidence="4" id="KW-0687">Ribonucleoprotein</keyword>
<proteinExistence type="predicted"/>
<keyword evidence="2" id="KW-0012">Acyltransferase</keyword>
<gene>
    <name evidence="4" type="ORF">EV141_0771</name>
</gene>
<dbReference type="InterPro" id="IPR027417">
    <property type="entry name" value="P-loop_NTPase"/>
</dbReference>
<dbReference type="PANTHER" id="PTHR43877">
    <property type="entry name" value="AMINOALKYLPHOSPHONATE N-ACETYLTRANSFERASE-RELATED-RELATED"/>
    <property type="match status" value="1"/>
</dbReference>
<dbReference type="Proteomes" id="UP000293519">
    <property type="component" value="Unassembled WGS sequence"/>
</dbReference>
<dbReference type="SUPFAM" id="SSF52540">
    <property type="entry name" value="P-loop containing nucleoside triphosphate hydrolases"/>
    <property type="match status" value="1"/>
</dbReference>
<dbReference type="InterPro" id="IPR000182">
    <property type="entry name" value="GNAT_dom"/>
</dbReference>
<dbReference type="InterPro" id="IPR016181">
    <property type="entry name" value="Acyl_CoA_acyltransferase"/>
</dbReference>
<dbReference type="InterPro" id="IPR050832">
    <property type="entry name" value="Bact_Acetyltransf"/>
</dbReference>
<name>A0A4Q7LYV3_9MICO</name>
<sequence length="300" mass="32607">MARILITGMSGAGKSTLLAELARRGVTAVDTDYGGYTIDDRLWRVEKMDALLAAHDDLVVSGTVENQGAFYDRFDAVVLLSAPIDVLLDRVATRANNTYGRTAEERADIRRYTAEVEPLLRRSATHELDGQRPVAELADKVARLMSGGGAAIRIRTFVPADEDHVVALWQEAGLLRPWNDPRADIARKLSVQPELFVVATGKDDVIVGAVMAGFDGHRGWMNYLATARTVRGDGVGRALVAHVERELAALGCPKVNLQVRADNEAAVGFYRHLGFAVDEVVSMGKRLISDEARDRSGGAE</sequence>
<keyword evidence="1" id="KW-0808">Transferase</keyword>
<dbReference type="Pfam" id="PF13238">
    <property type="entry name" value="AAA_18"/>
    <property type="match status" value="1"/>
</dbReference>
<dbReference type="Gene3D" id="3.40.50.300">
    <property type="entry name" value="P-loop containing nucleotide triphosphate hydrolases"/>
    <property type="match status" value="1"/>
</dbReference>
<dbReference type="CDD" id="cd04301">
    <property type="entry name" value="NAT_SF"/>
    <property type="match status" value="1"/>
</dbReference>
<evidence type="ECO:0000313" key="4">
    <source>
        <dbReference type="EMBL" id="RZS59542.1"/>
    </source>
</evidence>
<keyword evidence="4" id="KW-0689">Ribosomal protein</keyword>
<dbReference type="OrthoDB" id="1821130at2"/>
<organism evidence="4 5">
    <name type="scientific">Microcella putealis</name>
    <dbReference type="NCBI Taxonomy" id="337005"/>
    <lineage>
        <taxon>Bacteria</taxon>
        <taxon>Bacillati</taxon>
        <taxon>Actinomycetota</taxon>
        <taxon>Actinomycetes</taxon>
        <taxon>Micrococcales</taxon>
        <taxon>Microbacteriaceae</taxon>
        <taxon>Microcella</taxon>
    </lineage>
</organism>
<evidence type="ECO:0000256" key="2">
    <source>
        <dbReference type="ARBA" id="ARBA00023315"/>
    </source>
</evidence>
<feature type="domain" description="N-acetyltransferase" evidence="3">
    <location>
        <begin position="152"/>
        <end position="293"/>
    </location>
</feature>
<dbReference type="SUPFAM" id="SSF55729">
    <property type="entry name" value="Acyl-CoA N-acyltransferases (Nat)"/>
    <property type="match status" value="1"/>
</dbReference>
<dbReference type="PROSITE" id="PS51186">
    <property type="entry name" value="GNAT"/>
    <property type="match status" value="1"/>
</dbReference>
<dbReference type="AlphaFoldDB" id="A0A4Q7LYV3"/>
<dbReference type="RefSeq" id="WP_130484617.1">
    <property type="nucleotide sequence ID" value="NZ_SGWW01000001.1"/>
</dbReference>
<evidence type="ECO:0000259" key="3">
    <source>
        <dbReference type="PROSITE" id="PS51186"/>
    </source>
</evidence>
<dbReference type="Pfam" id="PF00583">
    <property type="entry name" value="Acetyltransf_1"/>
    <property type="match status" value="1"/>
</dbReference>
<evidence type="ECO:0000256" key="1">
    <source>
        <dbReference type="ARBA" id="ARBA00022679"/>
    </source>
</evidence>
<comment type="caution">
    <text evidence="4">The sequence shown here is derived from an EMBL/GenBank/DDBJ whole genome shotgun (WGS) entry which is preliminary data.</text>
</comment>
<reference evidence="4 5" key="1">
    <citation type="journal article" date="2015" name="Stand. Genomic Sci.">
        <title>Genomic Encyclopedia of Bacterial and Archaeal Type Strains, Phase III: the genomes of soil and plant-associated and newly described type strains.</title>
        <authorList>
            <person name="Whitman W.B."/>
            <person name="Woyke T."/>
            <person name="Klenk H.P."/>
            <person name="Zhou Y."/>
            <person name="Lilburn T.G."/>
            <person name="Beck B.J."/>
            <person name="De Vos P."/>
            <person name="Vandamme P."/>
            <person name="Eisen J.A."/>
            <person name="Garrity G."/>
            <person name="Hugenholtz P."/>
            <person name="Kyrpides N.C."/>
        </authorList>
    </citation>
    <scope>NUCLEOTIDE SEQUENCE [LARGE SCALE GENOMIC DNA]</scope>
    <source>
        <strain evidence="4 5">CV2</strain>
    </source>
</reference>
<keyword evidence="5" id="KW-1185">Reference proteome</keyword>
<dbReference type="PANTHER" id="PTHR43877:SF2">
    <property type="entry name" value="AMINOALKYLPHOSPHONATE N-ACETYLTRANSFERASE-RELATED"/>
    <property type="match status" value="1"/>
</dbReference>
<protein>
    <submittedName>
        <fullName evidence="4">Ribosomal protein S18 acetylase RimI-like enzyme</fullName>
    </submittedName>
</protein>
<evidence type="ECO:0000313" key="5">
    <source>
        <dbReference type="Proteomes" id="UP000293519"/>
    </source>
</evidence>
<dbReference type="GO" id="GO:0016747">
    <property type="term" value="F:acyltransferase activity, transferring groups other than amino-acyl groups"/>
    <property type="evidence" value="ECO:0007669"/>
    <property type="project" value="InterPro"/>
</dbReference>
<dbReference type="NCBIfam" id="NF002959">
    <property type="entry name" value="PRK03624.1"/>
    <property type="match status" value="1"/>
</dbReference>
<dbReference type="GO" id="GO:0005840">
    <property type="term" value="C:ribosome"/>
    <property type="evidence" value="ECO:0007669"/>
    <property type="project" value="UniProtKB-KW"/>
</dbReference>
<dbReference type="Gene3D" id="3.40.630.30">
    <property type="match status" value="1"/>
</dbReference>